<accession>A0A2K3K725</accession>
<dbReference type="AlphaFoldDB" id="A0A2K3K725"/>
<reference evidence="1 2" key="2">
    <citation type="journal article" date="2017" name="Front. Plant Sci.">
        <title>Gene Classification and Mining of Molecular Markers Useful in Red Clover (Trifolium pratense) Breeding.</title>
        <authorList>
            <person name="Istvanek J."/>
            <person name="Dluhosova J."/>
            <person name="Dluhos P."/>
            <person name="Patkova L."/>
            <person name="Nedelnik J."/>
            <person name="Repkova J."/>
        </authorList>
    </citation>
    <scope>NUCLEOTIDE SEQUENCE [LARGE SCALE GENOMIC DNA]</scope>
    <source>
        <strain evidence="2">cv. Tatra</strain>
        <tissue evidence="1">Young leaves</tissue>
    </source>
</reference>
<protein>
    <submittedName>
        <fullName evidence="1">Uncharacterized protein</fullName>
    </submittedName>
</protein>
<organism evidence="1 2">
    <name type="scientific">Trifolium pratense</name>
    <name type="common">Red clover</name>
    <dbReference type="NCBI Taxonomy" id="57577"/>
    <lineage>
        <taxon>Eukaryota</taxon>
        <taxon>Viridiplantae</taxon>
        <taxon>Streptophyta</taxon>
        <taxon>Embryophyta</taxon>
        <taxon>Tracheophyta</taxon>
        <taxon>Spermatophyta</taxon>
        <taxon>Magnoliopsida</taxon>
        <taxon>eudicotyledons</taxon>
        <taxon>Gunneridae</taxon>
        <taxon>Pentapetalae</taxon>
        <taxon>rosids</taxon>
        <taxon>fabids</taxon>
        <taxon>Fabales</taxon>
        <taxon>Fabaceae</taxon>
        <taxon>Papilionoideae</taxon>
        <taxon>50 kb inversion clade</taxon>
        <taxon>NPAAA clade</taxon>
        <taxon>Hologalegina</taxon>
        <taxon>IRL clade</taxon>
        <taxon>Trifolieae</taxon>
        <taxon>Trifolium</taxon>
    </lineage>
</organism>
<proteinExistence type="predicted"/>
<evidence type="ECO:0000313" key="2">
    <source>
        <dbReference type="Proteomes" id="UP000236291"/>
    </source>
</evidence>
<evidence type="ECO:0000313" key="1">
    <source>
        <dbReference type="EMBL" id="PNX62066.1"/>
    </source>
</evidence>
<reference evidence="1 2" key="1">
    <citation type="journal article" date="2014" name="Am. J. Bot.">
        <title>Genome assembly and annotation for red clover (Trifolium pratense; Fabaceae).</title>
        <authorList>
            <person name="Istvanek J."/>
            <person name="Jaros M."/>
            <person name="Krenek A."/>
            <person name="Repkova J."/>
        </authorList>
    </citation>
    <scope>NUCLEOTIDE SEQUENCE [LARGE SCALE GENOMIC DNA]</scope>
    <source>
        <strain evidence="2">cv. Tatra</strain>
        <tissue evidence="1">Young leaves</tissue>
    </source>
</reference>
<dbReference type="Proteomes" id="UP000236291">
    <property type="component" value="Unassembled WGS sequence"/>
</dbReference>
<gene>
    <name evidence="1" type="ORF">L195_g060974</name>
</gene>
<name>A0A2K3K725_TRIPR</name>
<sequence>MFHGSEMLLGLQGSEEVLESFVRELCPVVCDDGLWYPKSAEYDAFEETEYPERRYVGEGFRLYPFGEVVHGDY</sequence>
<comment type="caution">
    <text evidence="1">The sequence shown here is derived from an EMBL/GenBank/DDBJ whole genome shotgun (WGS) entry which is preliminary data.</text>
</comment>
<dbReference type="EMBL" id="ASHM01145423">
    <property type="protein sequence ID" value="PNX62066.1"/>
    <property type="molecule type" value="Genomic_DNA"/>
</dbReference>